<evidence type="ECO:0000313" key="2">
    <source>
        <dbReference type="Proteomes" id="UP000467840"/>
    </source>
</evidence>
<name>A0A6A6MFZ8_HEVBR</name>
<keyword evidence="2" id="KW-1185">Reference proteome</keyword>
<proteinExistence type="predicted"/>
<dbReference type="PANTHER" id="PTHR34956:SF7">
    <property type="match status" value="1"/>
</dbReference>
<comment type="caution">
    <text evidence="1">The sequence shown here is derived from an EMBL/GenBank/DDBJ whole genome shotgun (WGS) entry which is preliminary data.</text>
</comment>
<dbReference type="Proteomes" id="UP000467840">
    <property type="component" value="Chromosome 14"/>
</dbReference>
<gene>
    <name evidence="1" type="ORF">GH714_019740</name>
</gene>
<protein>
    <submittedName>
        <fullName evidence="1">Uncharacterized protein</fullName>
    </submittedName>
</protein>
<dbReference type="PANTHER" id="PTHR34956">
    <property type="entry name" value="OS05G0397300 PROTEIN"/>
    <property type="match status" value="1"/>
</dbReference>
<accession>A0A6A6MFZ8</accession>
<organism evidence="1 2">
    <name type="scientific">Hevea brasiliensis</name>
    <name type="common">Para rubber tree</name>
    <name type="synonym">Siphonia brasiliensis</name>
    <dbReference type="NCBI Taxonomy" id="3981"/>
    <lineage>
        <taxon>Eukaryota</taxon>
        <taxon>Viridiplantae</taxon>
        <taxon>Streptophyta</taxon>
        <taxon>Embryophyta</taxon>
        <taxon>Tracheophyta</taxon>
        <taxon>Spermatophyta</taxon>
        <taxon>Magnoliopsida</taxon>
        <taxon>eudicotyledons</taxon>
        <taxon>Gunneridae</taxon>
        <taxon>Pentapetalae</taxon>
        <taxon>rosids</taxon>
        <taxon>fabids</taxon>
        <taxon>Malpighiales</taxon>
        <taxon>Euphorbiaceae</taxon>
        <taxon>Crotonoideae</taxon>
        <taxon>Micrandreae</taxon>
        <taxon>Hevea</taxon>
    </lineage>
</organism>
<evidence type="ECO:0000313" key="1">
    <source>
        <dbReference type="EMBL" id="KAF2311156.1"/>
    </source>
</evidence>
<dbReference type="EMBL" id="JAAGAX010000006">
    <property type="protein sequence ID" value="KAF2311156.1"/>
    <property type="molecule type" value="Genomic_DNA"/>
</dbReference>
<reference evidence="1 2" key="1">
    <citation type="journal article" date="2020" name="Mol. Plant">
        <title>The Chromosome-Based Rubber Tree Genome Provides New Insights into Spurge Genome Evolution and Rubber Biosynthesis.</title>
        <authorList>
            <person name="Liu J."/>
            <person name="Shi C."/>
            <person name="Shi C.C."/>
            <person name="Li W."/>
            <person name="Zhang Q.J."/>
            <person name="Zhang Y."/>
            <person name="Li K."/>
            <person name="Lu H.F."/>
            <person name="Shi C."/>
            <person name="Zhu S.T."/>
            <person name="Xiao Z.Y."/>
            <person name="Nan H."/>
            <person name="Yue Y."/>
            <person name="Zhu X.G."/>
            <person name="Wu Y."/>
            <person name="Hong X.N."/>
            <person name="Fan G.Y."/>
            <person name="Tong Y."/>
            <person name="Zhang D."/>
            <person name="Mao C.L."/>
            <person name="Liu Y.L."/>
            <person name="Hao S.J."/>
            <person name="Liu W.Q."/>
            <person name="Lv M.Q."/>
            <person name="Zhang H.B."/>
            <person name="Liu Y."/>
            <person name="Hu-Tang G.R."/>
            <person name="Wang J.P."/>
            <person name="Wang J.H."/>
            <person name="Sun Y.H."/>
            <person name="Ni S.B."/>
            <person name="Chen W.B."/>
            <person name="Zhang X.C."/>
            <person name="Jiao Y.N."/>
            <person name="Eichler E.E."/>
            <person name="Li G.H."/>
            <person name="Liu X."/>
            <person name="Gao L.Z."/>
        </authorList>
    </citation>
    <scope>NUCLEOTIDE SEQUENCE [LARGE SCALE GENOMIC DNA]</scope>
    <source>
        <strain evidence="2">cv. GT1</strain>
        <tissue evidence="1">Leaf</tissue>
    </source>
</reference>
<dbReference type="AlphaFoldDB" id="A0A6A6MFZ8"/>
<sequence length="232" mass="26018">MPRPQLVADGYMHVLTALNCADSSRYQKLPVPIGWYTVAVVLALCVRSIGNSRIGVSIPPLIKSKHTQVSISRFSHGIRKNHDLEYDGHDDDDDAYYIEIRKQILLLTADEDEEFPHAKVSNSVAAAASKRVSSRLQRCSSCGVQHGSNNSFPWWEGENTNSAPTWLVNLWSRTGNGTGVFIPQNQVVQSRRRYRPAGRMMKMRRVGYTGPKGDYEIIGALMERDKLDSIQS</sequence>